<keyword evidence="4" id="KW-1185">Reference proteome</keyword>
<feature type="compositionally biased region" description="Basic and acidic residues" evidence="1">
    <location>
        <begin position="113"/>
        <end position="130"/>
    </location>
</feature>
<dbReference type="GeneTree" id="ENSGT00940000175509"/>
<dbReference type="Proteomes" id="UP000694546">
    <property type="component" value="Chromosome 2"/>
</dbReference>
<feature type="chain" id="PRO_5034305339" description="Secreted protein" evidence="2">
    <location>
        <begin position="32"/>
        <end position="130"/>
    </location>
</feature>
<feature type="signal peptide" evidence="2">
    <location>
        <begin position="1"/>
        <end position="31"/>
    </location>
</feature>
<evidence type="ECO:0008006" key="5">
    <source>
        <dbReference type="Google" id="ProtNLM"/>
    </source>
</evidence>
<keyword evidence="2" id="KW-0732">Signal</keyword>
<name>A0A8C5AGM1_GADMO</name>
<feature type="region of interest" description="Disordered" evidence="1">
    <location>
        <begin position="102"/>
        <end position="130"/>
    </location>
</feature>
<evidence type="ECO:0000256" key="1">
    <source>
        <dbReference type="SAM" id="MobiDB-lite"/>
    </source>
</evidence>
<proteinExistence type="predicted"/>
<evidence type="ECO:0000256" key="2">
    <source>
        <dbReference type="SAM" id="SignalP"/>
    </source>
</evidence>
<protein>
    <recommendedName>
        <fullName evidence="5">Secreted protein</fullName>
    </recommendedName>
</protein>
<evidence type="ECO:0000313" key="4">
    <source>
        <dbReference type="Proteomes" id="UP000694546"/>
    </source>
</evidence>
<accession>A0A8C5AGM1</accession>
<evidence type="ECO:0000313" key="3">
    <source>
        <dbReference type="Ensembl" id="ENSGMOP00000030494.1"/>
    </source>
</evidence>
<reference evidence="3" key="1">
    <citation type="submission" date="2025-08" db="UniProtKB">
        <authorList>
            <consortium name="Ensembl"/>
        </authorList>
    </citation>
    <scope>IDENTIFICATION</scope>
</reference>
<sequence>MPCVGACVCVFVRGRVCVCVCVFVCVTGGTSLPGGPTCRCLSVKTTGSVRNTRLDSLMEAAITWLLTARPRPLRDWPVPGSSSIFTVAFSVDRKAPRFLYRTNTTFTGPAPGTDRDEITGDEKRERETGA</sequence>
<dbReference type="AlphaFoldDB" id="A0A8C5AGM1"/>
<organism evidence="3 4">
    <name type="scientific">Gadus morhua</name>
    <name type="common">Atlantic cod</name>
    <dbReference type="NCBI Taxonomy" id="8049"/>
    <lineage>
        <taxon>Eukaryota</taxon>
        <taxon>Metazoa</taxon>
        <taxon>Chordata</taxon>
        <taxon>Craniata</taxon>
        <taxon>Vertebrata</taxon>
        <taxon>Euteleostomi</taxon>
        <taxon>Actinopterygii</taxon>
        <taxon>Neopterygii</taxon>
        <taxon>Teleostei</taxon>
        <taxon>Neoteleostei</taxon>
        <taxon>Acanthomorphata</taxon>
        <taxon>Zeiogadaria</taxon>
        <taxon>Gadariae</taxon>
        <taxon>Gadiformes</taxon>
        <taxon>Gadoidei</taxon>
        <taxon>Gadidae</taxon>
        <taxon>Gadus</taxon>
    </lineage>
</organism>
<dbReference type="Ensembl" id="ENSGMOT00000040811.1">
    <property type="protein sequence ID" value="ENSGMOP00000030494.1"/>
    <property type="gene ID" value="ENSGMOG00000024974.1"/>
</dbReference>
<reference evidence="3" key="2">
    <citation type="submission" date="2025-09" db="UniProtKB">
        <authorList>
            <consortium name="Ensembl"/>
        </authorList>
    </citation>
    <scope>IDENTIFICATION</scope>
</reference>